<dbReference type="Gene3D" id="1.10.510.10">
    <property type="entry name" value="Transferase(Phosphotransferase) domain 1"/>
    <property type="match status" value="1"/>
</dbReference>
<keyword evidence="2" id="KW-0472">Membrane</keyword>
<dbReference type="EMBL" id="HG675702">
    <property type="protein sequence ID" value="CDJ42235.1"/>
    <property type="molecule type" value="Genomic_DNA"/>
</dbReference>
<dbReference type="SUPFAM" id="SSF56112">
    <property type="entry name" value="Protein kinase-like (PK-like)"/>
    <property type="match status" value="1"/>
</dbReference>
<feature type="compositionally biased region" description="Basic and acidic residues" evidence="1">
    <location>
        <begin position="238"/>
        <end position="249"/>
    </location>
</feature>
<protein>
    <submittedName>
        <fullName evidence="4">Rhoptry kinase family protein ROP21, putative</fullName>
    </submittedName>
</protein>
<evidence type="ECO:0000259" key="3">
    <source>
        <dbReference type="PROSITE" id="PS50011"/>
    </source>
</evidence>
<keyword evidence="2" id="KW-0812">Transmembrane</keyword>
<feature type="compositionally biased region" description="Acidic residues" evidence="1">
    <location>
        <begin position="188"/>
        <end position="198"/>
    </location>
</feature>
<dbReference type="PANTHER" id="PTHR24361:SF678">
    <property type="entry name" value="SPORULATION-SPECIFIC PROTEIN 1"/>
    <property type="match status" value="1"/>
</dbReference>
<dbReference type="PROSITE" id="PS00108">
    <property type="entry name" value="PROTEIN_KINASE_ST"/>
    <property type="match status" value="1"/>
</dbReference>
<feature type="domain" description="Protein kinase" evidence="3">
    <location>
        <begin position="458"/>
        <end position="748"/>
    </location>
</feature>
<dbReference type="GO" id="GO:0005737">
    <property type="term" value="C:cytoplasm"/>
    <property type="evidence" value="ECO:0007669"/>
    <property type="project" value="TreeGrafter"/>
</dbReference>
<dbReference type="GO" id="GO:0005524">
    <property type="term" value="F:ATP binding"/>
    <property type="evidence" value="ECO:0007669"/>
    <property type="project" value="InterPro"/>
</dbReference>
<reference evidence="4" key="1">
    <citation type="submission" date="2013-10" db="EMBL/GenBank/DDBJ databases">
        <title>Genomic analysis of the causative agents of coccidiosis in chickens.</title>
        <authorList>
            <person name="Reid A.J."/>
            <person name="Blake D."/>
            <person name="Billington K."/>
            <person name="Browne H."/>
            <person name="Dunn M."/>
            <person name="Hung S."/>
            <person name="Kawahara F."/>
            <person name="Miranda-Saavedra D."/>
            <person name="Mourier T."/>
            <person name="Nagra H."/>
            <person name="Otto T.D."/>
            <person name="Rawlings N."/>
            <person name="Sanchez A."/>
            <person name="Sanders M."/>
            <person name="Subramaniam C."/>
            <person name="Tay Y."/>
            <person name="Dear P."/>
            <person name="Doerig C."/>
            <person name="Gruber A."/>
            <person name="Parkinson J."/>
            <person name="Shirley M."/>
            <person name="Wan K.L."/>
            <person name="Berriman M."/>
            <person name="Tomley F."/>
            <person name="Pain A."/>
        </authorList>
    </citation>
    <scope>NUCLEOTIDE SEQUENCE [LARGE SCALE GENOMIC DNA]</scope>
    <source>
        <strain evidence="4">Houghton</strain>
    </source>
</reference>
<name>U6L389_EIMTE</name>
<feature type="transmembrane region" description="Helical" evidence="2">
    <location>
        <begin position="6"/>
        <end position="28"/>
    </location>
</feature>
<feature type="compositionally biased region" description="Low complexity" evidence="1">
    <location>
        <begin position="250"/>
        <end position="259"/>
    </location>
</feature>
<dbReference type="InterPro" id="IPR008271">
    <property type="entry name" value="Ser/Thr_kinase_AS"/>
</dbReference>
<reference evidence="4" key="2">
    <citation type="submission" date="2013-10" db="EMBL/GenBank/DDBJ databases">
        <authorList>
            <person name="Aslett M."/>
        </authorList>
    </citation>
    <scope>NUCLEOTIDE SEQUENCE [LARGE SCALE GENOMIC DNA]</scope>
    <source>
        <strain evidence="4">Houghton</strain>
    </source>
</reference>
<dbReference type="VEuPathDB" id="ToxoDB:ETH_00014495"/>
<evidence type="ECO:0000313" key="4">
    <source>
        <dbReference type="EMBL" id="CDJ42235.1"/>
    </source>
</evidence>
<feature type="region of interest" description="Disordered" evidence="1">
    <location>
        <begin position="43"/>
        <end position="84"/>
    </location>
</feature>
<dbReference type="InterPro" id="IPR011009">
    <property type="entry name" value="Kinase-like_dom_sf"/>
</dbReference>
<feature type="compositionally biased region" description="Pro residues" evidence="1">
    <location>
        <begin position="215"/>
        <end position="224"/>
    </location>
</feature>
<evidence type="ECO:0000256" key="1">
    <source>
        <dbReference type="SAM" id="MobiDB-lite"/>
    </source>
</evidence>
<sequence>MGAPSPAAAHLVLTAALLGFCLLLWLALPQLWLGALQLSFGGPPSHRGAPPDPGPLGPPGPPGPPGAPEDLGAPGGPHEDLGPSLLSQIEDLLDMSLADRIKAAAAGQGYLGAPGGPGGPFSLLPPDFTFWGAGLQHLGPLGALGPLGPLGPLGAPLQGAPLGPLQALLQQQQPPEEGPPEGGPPGEGSEEALDDSTYGEDLFWGPGGAPLGSPGGPPEGPPGGAPEEGGAPLLAAGAEERRLADEKYPRLGSPPRGAPRGLGLGGAPSPVPYNGEGLMGPQLQQHLQGPSAQQQQQQQAEQQQDELQSVYGPALPNAGGAPQGAPPSPVRGPSQAGAAASQGQVLPQGAPQGPHQGGPQGPFQGGPQGGPQGPLPYGPRGPRAPHEFYAESKRAPQVRGLRWSPDPRVLQPELLKELVRETVPPELSKERALWRDAYGFNKEVVVTSAARRGGRMRIMFLDVLGAGGIGVVLSAVDLSSKRRIAVKVCRLRSRSRRGPQYDQDVLKRRVQQEISLWKYVPPALDVQQWSQISQVVMPLDLIEPIEKIIHTDTESSIYSQEWVVFDVFPGDLLSISEVWKGRMPVRIEVAKQVMYATMSLHAMGLVHSDIKAPNFFVHHDGRIYLGDNGLCTPANQNTECLNGTRRYLPPENMRCQLYEKRKILTSERKDSWALGVLLFHLFCKALPFDVWPGDLAAAIGNVTRDDLDFTGCHPDTPILILGLIRLLLTPAVTLRPTLRDLYLQYPLFGLSSEAIAKGPKLRDVREAALLAQPSLASFLPQTHP</sequence>
<feature type="compositionally biased region" description="Low complexity" evidence="1">
    <location>
        <begin position="334"/>
        <end position="354"/>
    </location>
</feature>
<dbReference type="InterPro" id="IPR000719">
    <property type="entry name" value="Prot_kinase_dom"/>
</dbReference>
<feature type="region of interest" description="Disordered" evidence="1">
    <location>
        <begin position="171"/>
        <end position="386"/>
    </location>
</feature>
<keyword evidence="4" id="KW-0808">Transferase</keyword>
<dbReference type="RefSeq" id="XP_013232985.1">
    <property type="nucleotide sequence ID" value="XM_013377531.1"/>
</dbReference>
<feature type="compositionally biased region" description="Low complexity" evidence="1">
    <location>
        <begin position="282"/>
        <end position="320"/>
    </location>
</feature>
<dbReference type="GO" id="GO:0004672">
    <property type="term" value="F:protein kinase activity"/>
    <property type="evidence" value="ECO:0007669"/>
    <property type="project" value="InterPro"/>
</dbReference>
<dbReference type="Proteomes" id="UP000030747">
    <property type="component" value="Unassembled WGS sequence"/>
</dbReference>
<dbReference type="PANTHER" id="PTHR24361">
    <property type="entry name" value="MITOGEN-ACTIVATED KINASE KINASE KINASE"/>
    <property type="match status" value="1"/>
</dbReference>
<dbReference type="SMART" id="SM00220">
    <property type="entry name" value="S_TKc"/>
    <property type="match status" value="1"/>
</dbReference>
<feature type="compositionally biased region" description="Pro residues" evidence="1">
    <location>
        <begin position="50"/>
        <end position="67"/>
    </location>
</feature>
<feature type="compositionally biased region" description="Low complexity" evidence="1">
    <location>
        <begin position="228"/>
        <end position="237"/>
    </location>
</feature>
<feature type="compositionally biased region" description="Gly residues" evidence="1">
    <location>
        <begin position="205"/>
        <end position="214"/>
    </location>
</feature>
<evidence type="ECO:0000256" key="2">
    <source>
        <dbReference type="SAM" id="Phobius"/>
    </source>
</evidence>
<keyword evidence="5" id="KW-1185">Reference proteome</keyword>
<dbReference type="CDD" id="cd00180">
    <property type="entry name" value="PKc"/>
    <property type="match status" value="1"/>
</dbReference>
<dbReference type="VEuPathDB" id="ToxoDB:ETH2_0534600"/>
<dbReference type="Pfam" id="PF00069">
    <property type="entry name" value="Pkinase"/>
    <property type="match status" value="1"/>
</dbReference>
<dbReference type="OrthoDB" id="348296at2759"/>
<dbReference type="GeneID" id="25252056"/>
<feature type="compositionally biased region" description="Gly residues" evidence="1">
    <location>
        <begin position="355"/>
        <end position="372"/>
    </location>
</feature>
<dbReference type="PROSITE" id="PS50011">
    <property type="entry name" value="PROTEIN_KINASE_DOM"/>
    <property type="match status" value="1"/>
</dbReference>
<keyword evidence="2" id="KW-1133">Transmembrane helix</keyword>
<accession>U6L389</accession>
<dbReference type="AlphaFoldDB" id="U6L389"/>
<evidence type="ECO:0000313" key="5">
    <source>
        <dbReference type="Proteomes" id="UP000030747"/>
    </source>
</evidence>
<keyword evidence="4" id="KW-0418">Kinase</keyword>
<dbReference type="InterPro" id="IPR053235">
    <property type="entry name" value="Ser_Thr_kinase"/>
</dbReference>
<proteinExistence type="predicted"/>
<organism evidence="4 5">
    <name type="scientific">Eimeria tenella</name>
    <name type="common">Coccidian parasite</name>
    <dbReference type="NCBI Taxonomy" id="5802"/>
    <lineage>
        <taxon>Eukaryota</taxon>
        <taxon>Sar</taxon>
        <taxon>Alveolata</taxon>
        <taxon>Apicomplexa</taxon>
        <taxon>Conoidasida</taxon>
        <taxon>Coccidia</taxon>
        <taxon>Eucoccidiorida</taxon>
        <taxon>Eimeriorina</taxon>
        <taxon>Eimeriidae</taxon>
        <taxon>Eimeria</taxon>
    </lineage>
</organism>
<gene>
    <name evidence="4" type="ORF">ETH_00014495</name>
</gene>